<dbReference type="InterPro" id="IPR023801">
    <property type="entry name" value="His_deacetylse_dom"/>
</dbReference>
<dbReference type="SUPFAM" id="SSF52768">
    <property type="entry name" value="Arginase/deacetylase"/>
    <property type="match status" value="1"/>
</dbReference>
<organism evidence="2 3">
    <name type="scientific">Inquilinus limosus</name>
    <dbReference type="NCBI Taxonomy" id="171674"/>
    <lineage>
        <taxon>Bacteria</taxon>
        <taxon>Pseudomonadati</taxon>
        <taxon>Pseudomonadota</taxon>
        <taxon>Alphaproteobacteria</taxon>
        <taxon>Rhodospirillales</taxon>
        <taxon>Rhodospirillaceae</taxon>
        <taxon>Inquilinus</taxon>
    </lineage>
</organism>
<dbReference type="InterPro" id="IPR037138">
    <property type="entry name" value="His_deacetylse_dom_sf"/>
</dbReference>
<dbReference type="AlphaFoldDB" id="A0A211Z183"/>
<sequence>NLNLPLALGTGDEGWLAAVDRAVAAVERAGVDAVVVSLGFDASKDEPLAALQVTEDGFARAGAAIRGLGKPAAIIQEGGYAVDVLGRLLARFFDGFSG</sequence>
<dbReference type="Pfam" id="PF00850">
    <property type="entry name" value="Hist_deacetyl"/>
    <property type="match status" value="1"/>
</dbReference>
<evidence type="ECO:0000259" key="1">
    <source>
        <dbReference type="Pfam" id="PF00850"/>
    </source>
</evidence>
<dbReference type="Proteomes" id="UP000196655">
    <property type="component" value="Unassembled WGS sequence"/>
</dbReference>
<dbReference type="EMBL" id="NHON01000126">
    <property type="protein sequence ID" value="OWJ59022.1"/>
    <property type="molecule type" value="Genomic_DNA"/>
</dbReference>
<protein>
    <submittedName>
        <fullName evidence="2">Acetylpolyamine amidohydrolase</fullName>
    </submittedName>
</protein>
<gene>
    <name evidence="2" type="ORF">BWR60_32955</name>
</gene>
<reference evidence="3" key="1">
    <citation type="submission" date="2017-05" db="EMBL/GenBank/DDBJ databases">
        <authorList>
            <person name="Macchi M."/>
            <person name="Festa S."/>
            <person name="Coppotelli B.M."/>
            <person name="Morelli I.S."/>
        </authorList>
    </citation>
    <scope>NUCLEOTIDE SEQUENCE [LARGE SCALE GENOMIC DNA]</scope>
    <source>
        <strain evidence="3">I</strain>
    </source>
</reference>
<evidence type="ECO:0000313" key="2">
    <source>
        <dbReference type="EMBL" id="OWJ59022.1"/>
    </source>
</evidence>
<comment type="caution">
    <text evidence="2">The sequence shown here is derived from an EMBL/GenBank/DDBJ whole genome shotgun (WGS) entry which is preliminary data.</text>
</comment>
<dbReference type="GO" id="GO:0016787">
    <property type="term" value="F:hydrolase activity"/>
    <property type="evidence" value="ECO:0007669"/>
    <property type="project" value="UniProtKB-KW"/>
</dbReference>
<name>A0A211Z183_9PROT</name>
<evidence type="ECO:0000313" key="3">
    <source>
        <dbReference type="Proteomes" id="UP000196655"/>
    </source>
</evidence>
<keyword evidence="2" id="KW-0378">Hydrolase</keyword>
<proteinExistence type="predicted"/>
<accession>A0A211Z183</accession>
<feature type="non-terminal residue" evidence="2">
    <location>
        <position position="1"/>
    </location>
</feature>
<dbReference type="Gene3D" id="3.40.800.20">
    <property type="entry name" value="Histone deacetylase domain"/>
    <property type="match status" value="1"/>
</dbReference>
<feature type="domain" description="Histone deacetylase" evidence="1">
    <location>
        <begin position="1"/>
        <end position="93"/>
    </location>
</feature>
<dbReference type="InterPro" id="IPR023696">
    <property type="entry name" value="Ureohydrolase_dom_sf"/>
</dbReference>
<keyword evidence="3" id="KW-1185">Reference proteome</keyword>